<keyword evidence="3" id="KW-1185">Reference proteome</keyword>
<evidence type="ECO:0000313" key="3">
    <source>
        <dbReference type="Proteomes" id="UP000479710"/>
    </source>
</evidence>
<proteinExistence type="predicted"/>
<dbReference type="AlphaFoldDB" id="A0A6G1C4K8"/>
<accession>A0A6G1C4K8</accession>
<dbReference type="Proteomes" id="UP000479710">
    <property type="component" value="Unassembled WGS sequence"/>
</dbReference>
<reference evidence="2 3" key="1">
    <citation type="submission" date="2019-11" db="EMBL/GenBank/DDBJ databases">
        <title>Whole genome sequence of Oryza granulata.</title>
        <authorList>
            <person name="Li W."/>
        </authorList>
    </citation>
    <scope>NUCLEOTIDE SEQUENCE [LARGE SCALE GENOMIC DNA]</scope>
    <source>
        <strain evidence="3">cv. Menghai</strain>
        <tissue evidence="2">Leaf</tissue>
    </source>
</reference>
<name>A0A6G1C4K8_9ORYZ</name>
<evidence type="ECO:0000313" key="2">
    <source>
        <dbReference type="EMBL" id="KAF0895086.1"/>
    </source>
</evidence>
<dbReference type="EMBL" id="SPHZ02000010">
    <property type="protein sequence ID" value="KAF0895086.1"/>
    <property type="molecule type" value="Genomic_DNA"/>
</dbReference>
<organism evidence="2 3">
    <name type="scientific">Oryza meyeriana var. granulata</name>
    <dbReference type="NCBI Taxonomy" id="110450"/>
    <lineage>
        <taxon>Eukaryota</taxon>
        <taxon>Viridiplantae</taxon>
        <taxon>Streptophyta</taxon>
        <taxon>Embryophyta</taxon>
        <taxon>Tracheophyta</taxon>
        <taxon>Spermatophyta</taxon>
        <taxon>Magnoliopsida</taxon>
        <taxon>Liliopsida</taxon>
        <taxon>Poales</taxon>
        <taxon>Poaceae</taxon>
        <taxon>BOP clade</taxon>
        <taxon>Oryzoideae</taxon>
        <taxon>Oryzeae</taxon>
        <taxon>Oryzinae</taxon>
        <taxon>Oryza</taxon>
        <taxon>Oryza meyeriana</taxon>
    </lineage>
</organism>
<comment type="caution">
    <text evidence="2">The sequence shown here is derived from an EMBL/GenBank/DDBJ whole genome shotgun (WGS) entry which is preliminary data.</text>
</comment>
<sequence>MGAMPVCVRGDDEKRRQNPRSRPLVWAQGLVDVGVVTSGAVGDYDKSRMSSGWRSLLAWGSAVSRLGAGMGRSSCVERQQCQGGHVDGMR</sequence>
<evidence type="ECO:0000256" key="1">
    <source>
        <dbReference type="SAM" id="MobiDB-lite"/>
    </source>
</evidence>
<gene>
    <name evidence="2" type="ORF">E2562_006793</name>
</gene>
<feature type="region of interest" description="Disordered" evidence="1">
    <location>
        <begin position="1"/>
        <end position="20"/>
    </location>
</feature>
<protein>
    <submittedName>
        <fullName evidence="2">Uncharacterized protein</fullName>
    </submittedName>
</protein>